<proteinExistence type="predicted"/>
<dbReference type="EMBL" id="LR796245">
    <property type="protein sequence ID" value="CAB4131327.1"/>
    <property type="molecule type" value="Genomic_DNA"/>
</dbReference>
<gene>
    <name evidence="1" type="ORF">UFOVP129_70</name>
</gene>
<organism evidence="1">
    <name type="scientific">uncultured Caudovirales phage</name>
    <dbReference type="NCBI Taxonomy" id="2100421"/>
    <lineage>
        <taxon>Viruses</taxon>
        <taxon>Duplodnaviria</taxon>
        <taxon>Heunggongvirae</taxon>
        <taxon>Uroviricota</taxon>
        <taxon>Caudoviricetes</taxon>
        <taxon>Peduoviridae</taxon>
        <taxon>Maltschvirus</taxon>
        <taxon>Maltschvirus maltsch</taxon>
    </lineage>
</organism>
<accession>A0A6J5LDZ6</accession>
<sequence length="73" mass="8686">MSTTTGIDFHEIYRRKAHYIRHNFKEAVRLKCPFDNPIFKSVIRDEIYTDTPPELLAPLNKLAHQLVNEYKIK</sequence>
<name>A0A6J5LDZ6_9CAUD</name>
<protein>
    <submittedName>
        <fullName evidence="1">Uncharacterized protein</fullName>
    </submittedName>
</protein>
<evidence type="ECO:0000313" key="1">
    <source>
        <dbReference type="EMBL" id="CAB4131327.1"/>
    </source>
</evidence>
<reference evidence="1" key="1">
    <citation type="submission" date="2020-04" db="EMBL/GenBank/DDBJ databases">
        <authorList>
            <person name="Chiriac C."/>
            <person name="Salcher M."/>
            <person name="Ghai R."/>
            <person name="Kavagutti S V."/>
        </authorList>
    </citation>
    <scope>NUCLEOTIDE SEQUENCE</scope>
</reference>